<dbReference type="Pfam" id="PF07691">
    <property type="entry name" value="PA14"/>
    <property type="match status" value="2"/>
</dbReference>
<dbReference type="Gene3D" id="3.90.182.10">
    <property type="entry name" value="Toxin - Anthrax Protective Antigen,domain 1"/>
    <property type="match status" value="2"/>
</dbReference>
<feature type="domain" description="PA14" evidence="4">
    <location>
        <begin position="54"/>
        <end position="198"/>
    </location>
</feature>
<dbReference type="GO" id="GO:0005975">
    <property type="term" value="P:carbohydrate metabolic process"/>
    <property type="evidence" value="ECO:0007669"/>
    <property type="project" value="UniProtKB-ARBA"/>
</dbReference>
<dbReference type="GO" id="GO:0004553">
    <property type="term" value="F:hydrolase activity, hydrolyzing O-glycosyl compounds"/>
    <property type="evidence" value="ECO:0007669"/>
    <property type="project" value="UniProtKB-ARBA"/>
</dbReference>
<evidence type="ECO:0000313" key="6">
    <source>
        <dbReference type="Proteomes" id="UP000292372"/>
    </source>
</evidence>
<evidence type="ECO:0000259" key="4">
    <source>
        <dbReference type="PROSITE" id="PS51820"/>
    </source>
</evidence>
<dbReference type="OrthoDB" id="2582440at2"/>
<dbReference type="InterPro" id="IPR011658">
    <property type="entry name" value="PA14_dom"/>
</dbReference>
<dbReference type="InterPro" id="IPR037524">
    <property type="entry name" value="PA14/GLEYA"/>
</dbReference>
<dbReference type="Gene3D" id="2.60.120.200">
    <property type="match status" value="1"/>
</dbReference>
<evidence type="ECO:0000256" key="2">
    <source>
        <dbReference type="ARBA" id="ARBA00023157"/>
    </source>
</evidence>
<dbReference type="PROSITE" id="PS00018">
    <property type="entry name" value="EF_HAND_1"/>
    <property type="match status" value="2"/>
</dbReference>
<evidence type="ECO:0000256" key="3">
    <source>
        <dbReference type="SAM" id="SignalP"/>
    </source>
</evidence>
<reference evidence="5 6" key="1">
    <citation type="journal article" date="2015" name="Int. J. Syst. Evol. Microbiol.">
        <title>Hyunsoonleella pacifica sp. nov., isolated from seawater of South Pacific Gyre.</title>
        <authorList>
            <person name="Gao X."/>
            <person name="Zhang Z."/>
            <person name="Dai X."/>
            <person name="Zhang X.H."/>
        </authorList>
    </citation>
    <scope>NUCLEOTIDE SEQUENCE [LARGE SCALE GENOMIC DNA]</scope>
    <source>
        <strain evidence="5 6">SW033</strain>
    </source>
</reference>
<dbReference type="InterPro" id="IPR026444">
    <property type="entry name" value="Secre_tail"/>
</dbReference>
<dbReference type="SUPFAM" id="SSF49899">
    <property type="entry name" value="Concanavalin A-like lectins/glucanases"/>
    <property type="match status" value="1"/>
</dbReference>
<dbReference type="SMART" id="SM00758">
    <property type="entry name" value="PA14"/>
    <property type="match status" value="2"/>
</dbReference>
<keyword evidence="1 3" id="KW-0732">Signal</keyword>
<keyword evidence="6" id="KW-1185">Reference proteome</keyword>
<feature type="domain" description="PA14" evidence="4">
    <location>
        <begin position="324"/>
        <end position="469"/>
    </location>
</feature>
<protein>
    <submittedName>
        <fullName evidence="5">T9SS type A sorting domain-containing protein</fullName>
    </submittedName>
</protein>
<sequence>MKTSTLFRVILIVFSLFFVNPIFSQDSDGDGIKDSIDVDDDNDGILDEVEIISACSGTISYEFYDIAPSGFTVDNIPNSGWTAAGTVEEIDVDKLYQKITPGDGENFSVRYTGDIDIATEDTYTFYLSSDDGSKLYIDGAEIINNDGLHGVKEVSASIKLTQGFHAFEILFFEKGGGEYLGFKYASSTISKQSVPMSILYAENCIDSEGDTDGDGIANRLDLDSDNDGCPDALEGTATSNEIGYSNLDTNFRIVGDVDTEGLPLMANGGQDAGSGIDKFQQSEDCSPCVDVNNPNYVDTDGDLIGDICDLDDDNDGILDVDEIASCSGTISYEFYNIAPNGFTVDNIPNSGWTAVGTAEEINVDKLYQEITPGDGENFSVRYTGDINLVTSDTYTFYLSSDDGSKLYIDGAEIINNDGLHATKETASSVYLTQGFHAFEILFFEKTGGENLDFKYASSSISKQSVPMSILYAKNCMDLDTDEDGINNRLDLDSDNDGCPDAMEGNTTSTVIGYSHLDASYRIKGGVDANGIPNIVNGGQGVGTSVDASQQAEGCGCGDIDTDGDSIGNICDVDDDNDGILDVDECLNLLVNSGFNNKTGLNYGNNINVDISPWVLGQGDQSNIVKVDGNGGFDYANGGPFEDANPETGDGEDQYYLDIASGSNDFYQSFTVTENTQLTYGGYFSSRDGLTGSGRLRIFTGDTGSSGTLIIDSGIFNVSPSDGDSSNTPWKYIEDEVNVTAGTYSFVVSMDNHMNFDEGFAIACYDTDGDGYEDKVDIDSDNDGIPDNVEAQTTLGYMLPNGTVNTSGNYPGLWSNYGTGLKVIDTDDDDTPDFLDINSDNDAYNDIQENGLANSILSEDDDKDGLDNAFETNGTNDATLDVNEDIEAPTDLSILPDSDGNLNSGGDLDYRDVLIIDYPSSASIDFDGVDDYLSGNALLNGLDNLTIMAWIKIDAENTKVANITIAGEDIGCRLYVKNGNELMFGVKTSANISMDISGGIINYNEWHHVTGVFSGATGKQTIYVDGEMKATETNNAQIGATIASSSDWTGDFEVGRISSNISNKQYFNGEIDEVRAFNTVLTDSQIQTMIYQEIQNNSGNVKGVIVPKDIIDFETKATVPWSSLIAYYPMTDITSNKITDYSQNDNELLMHNITSVQDQTAPMPYKTSEDGSWNSQEAWQHGNVWDVESIENIRAWSIVKINNDVTVSNSISTYGLIIENGKTITVNGSNAVENTGYLELSGTIDLMDDSQLIQTQTSDLVTSNEGKVLRRQEGTPSAYWYNYWSSPTGEKGASILIDNNAQTNNPNNSDFRLDMLKDDAGFNTQFTNNYTGNGEISTYWLYTFINGLSYWDWVQITPSTQLNPGIGYTQKGTGVPTDKQQYIFEGKPNNGTILVPVQDKGGAGSVPGKSKTQFLLGNPYASAIDVVKFIDDNESVIDGTLQLWQQWSGTSHNLADYNGGYAQVNKLGGVRARQFSGLNGGTTGEAVGTLVPTRYLPVGQGFITEIIANGNVEFNNGQRVFIKEADADGKFKNGSVFSKQTTSKSAIKEVEDENELIKKIRLEFNTIVGPKSKRELLLGFSKITSDDFDYGYEAETDDISNNDLNLSLEGKNMNMQAYSEITAEKVVPLNFRSSGDNTFEIRISDVEDVDDAQEIYLKDNLTGVYFDLRTEQSYSFTSQQGVFNKRFEIVFQSESATLSSQEIKVTENYIYYDIKSNVLYVKKLNSEVTKFTLYNISGQSMMELNTIDMETLSSGLRLPNMATGTYIACFRTDTNQVITKKFIKN</sequence>
<dbReference type="Pfam" id="PF13385">
    <property type="entry name" value="Laminin_G_3"/>
    <property type="match status" value="1"/>
</dbReference>
<accession>A0A4Q9FNX8</accession>
<dbReference type="InterPro" id="IPR006558">
    <property type="entry name" value="LamG-like"/>
</dbReference>
<proteinExistence type="predicted"/>
<feature type="signal peptide" evidence="3">
    <location>
        <begin position="1"/>
        <end position="24"/>
    </location>
</feature>
<keyword evidence="2" id="KW-1015">Disulfide bond</keyword>
<gene>
    <name evidence="5" type="ORF">EYD46_07020</name>
</gene>
<dbReference type="SUPFAM" id="SSF56988">
    <property type="entry name" value="Anthrax protective antigen"/>
    <property type="match status" value="2"/>
</dbReference>
<dbReference type="InterPro" id="IPR018247">
    <property type="entry name" value="EF_Hand_1_Ca_BS"/>
</dbReference>
<organism evidence="5 6">
    <name type="scientific">Hyunsoonleella pacifica</name>
    <dbReference type="NCBI Taxonomy" id="1080224"/>
    <lineage>
        <taxon>Bacteria</taxon>
        <taxon>Pseudomonadati</taxon>
        <taxon>Bacteroidota</taxon>
        <taxon>Flavobacteriia</taxon>
        <taxon>Flavobacteriales</taxon>
        <taxon>Flavobacteriaceae</taxon>
    </lineage>
</organism>
<dbReference type="InterPro" id="IPR013320">
    <property type="entry name" value="ConA-like_dom_sf"/>
</dbReference>
<feature type="chain" id="PRO_5020518009" evidence="3">
    <location>
        <begin position="25"/>
        <end position="1784"/>
    </location>
</feature>
<dbReference type="NCBIfam" id="TIGR04183">
    <property type="entry name" value="Por_Secre_tail"/>
    <property type="match status" value="1"/>
</dbReference>
<evidence type="ECO:0000313" key="5">
    <source>
        <dbReference type="EMBL" id="TBN16389.1"/>
    </source>
</evidence>
<evidence type="ECO:0000256" key="1">
    <source>
        <dbReference type="ARBA" id="ARBA00022729"/>
    </source>
</evidence>
<dbReference type="PROSITE" id="PS51820">
    <property type="entry name" value="PA14"/>
    <property type="match status" value="2"/>
</dbReference>
<name>A0A4Q9FNX8_9FLAO</name>
<comment type="caution">
    <text evidence="5">The sequence shown here is derived from an EMBL/GenBank/DDBJ whole genome shotgun (WGS) entry which is preliminary data.</text>
</comment>
<dbReference type="Proteomes" id="UP000292372">
    <property type="component" value="Unassembled WGS sequence"/>
</dbReference>
<dbReference type="RefSeq" id="WP_130936372.1">
    <property type="nucleotide sequence ID" value="NZ_BMEE01000002.1"/>
</dbReference>
<dbReference type="EMBL" id="SIRS01000003">
    <property type="protein sequence ID" value="TBN16389.1"/>
    <property type="molecule type" value="Genomic_DNA"/>
</dbReference>
<dbReference type="SMART" id="SM00560">
    <property type="entry name" value="LamGL"/>
    <property type="match status" value="1"/>
</dbReference>